<dbReference type="SUPFAM" id="SSF52279">
    <property type="entry name" value="Beta-D-glucan exohydrolase, C-terminal domain"/>
    <property type="match status" value="1"/>
</dbReference>
<dbReference type="Proteomes" id="UP000422221">
    <property type="component" value="Unassembled WGS sequence"/>
</dbReference>
<evidence type="ECO:0000256" key="2">
    <source>
        <dbReference type="ARBA" id="ARBA00022729"/>
    </source>
</evidence>
<name>A0A7J4XGL8_9BACE</name>
<dbReference type="Pfam" id="PF01915">
    <property type="entry name" value="Glyco_hydro_3_C"/>
    <property type="match status" value="1"/>
</dbReference>
<dbReference type="Gene3D" id="2.60.120.260">
    <property type="entry name" value="Galactose-binding domain-like"/>
    <property type="match status" value="1"/>
</dbReference>
<dbReference type="FunFam" id="2.60.40.10:FF:000495">
    <property type="entry name" value="Periplasmic beta-glucosidase"/>
    <property type="match status" value="1"/>
</dbReference>
<dbReference type="Pfam" id="PF14310">
    <property type="entry name" value="Fn3-like"/>
    <property type="match status" value="1"/>
</dbReference>
<evidence type="ECO:0000259" key="4">
    <source>
        <dbReference type="PROSITE" id="PS51175"/>
    </source>
</evidence>
<dbReference type="InterPro" id="IPR036881">
    <property type="entry name" value="Glyco_hydro_3_C_sf"/>
</dbReference>
<dbReference type="Pfam" id="PF03422">
    <property type="entry name" value="CBM_6"/>
    <property type="match status" value="1"/>
</dbReference>
<accession>A0A7J4XGL8</accession>
<dbReference type="Gene3D" id="3.20.20.300">
    <property type="entry name" value="Glycoside hydrolase, family 3, N-terminal domain"/>
    <property type="match status" value="1"/>
</dbReference>
<evidence type="ECO:0000256" key="3">
    <source>
        <dbReference type="ARBA" id="ARBA00022801"/>
    </source>
</evidence>
<keyword evidence="3" id="KW-0378">Hydrolase</keyword>
<dbReference type="GO" id="GO:0045493">
    <property type="term" value="P:xylan catabolic process"/>
    <property type="evidence" value="ECO:0007669"/>
    <property type="project" value="InterPro"/>
</dbReference>
<dbReference type="GO" id="GO:0009044">
    <property type="term" value="F:xylan 1,4-beta-xylosidase activity"/>
    <property type="evidence" value="ECO:0007669"/>
    <property type="project" value="InterPro"/>
</dbReference>
<dbReference type="SMART" id="SM01217">
    <property type="entry name" value="Fn3_like"/>
    <property type="match status" value="1"/>
</dbReference>
<dbReference type="InterPro" id="IPR044993">
    <property type="entry name" value="BXL"/>
</dbReference>
<comment type="similarity">
    <text evidence="1">Belongs to the glycosyl hydrolase 3 family.</text>
</comment>
<dbReference type="PRINTS" id="PR00133">
    <property type="entry name" value="GLHYDRLASE3"/>
</dbReference>
<organism evidence="5 6">
    <name type="scientific">Bacteroides salyersiae</name>
    <dbReference type="NCBI Taxonomy" id="291644"/>
    <lineage>
        <taxon>Bacteria</taxon>
        <taxon>Pseudomonadati</taxon>
        <taxon>Bacteroidota</taxon>
        <taxon>Bacteroidia</taxon>
        <taxon>Bacteroidales</taxon>
        <taxon>Bacteroidaceae</taxon>
        <taxon>Bacteroides</taxon>
    </lineage>
</organism>
<evidence type="ECO:0000313" key="5">
    <source>
        <dbReference type="EMBL" id="KAA3762401.1"/>
    </source>
</evidence>
<dbReference type="InterPro" id="IPR026891">
    <property type="entry name" value="Fn3-like"/>
</dbReference>
<dbReference type="EMBL" id="VWMK01000015">
    <property type="protein sequence ID" value="KAA3762401.1"/>
    <property type="molecule type" value="Genomic_DNA"/>
</dbReference>
<sequence>MDGNFADIDLLMNINTMKKKTITLTAVSLVVASCVMAQTHPFQDESLSFHERAKNLVSLLTLEEKINQVGHQTLAIPRLNIKGYNYWNEAIHGIARSGLATSFPVSKAMSSTWDLPLIFDCAVATSDEARVYSNTKDKGLIYWCPTINMSRDPRWGRDEENYGEDPFLTGKIAVEYIKGMQGDDPKYYKTIATAKHFAANNYEKGRHSTSSDMDARNLREYYLPAFEMAVKEGNVRSVMSAYNALNGIPCGANHELLIDILRTEWGFNGFVTSDCGAVDDVYQSNRHHFVNTAAEASAVSIVNGEDLNCGNTFQDYCKEAIEKGYMQEADLDTALVRVFEARFSVGEFDNASNVPWRSISDDVLDCEEHRQLAYKAAQEAIVLLKNNNNILPLDKTKSVAVIGPFGNTITLGGYSGSPTALTTPFGGIAEKIGYVVNDGTIQFEDCEEQSVPSDSKRLTHEANGSAGNLGYIFNGDWVAFNDINLGEGKSRVDIYSGAKNNNATIVKFYLDEIDDTPEATVTCPATGNWSKYEITTAEVDPNVFNGVHKVYVQFEGGTNGDKYCANMDWFKFYDPNANNPLEEDGPLYLYKGCAVTGTAETNLERAKEIAAKADVVIFAAGTDLTVSDESHDRTNLNLPGDQQKLLEAVYSANPNVILLLQTCSSVTINWAKEHVPAIIEAWYGGQAQGKAIADVLYGDYNPSGKLTSTWYNALSDLPNGMLNYDIRDAKYTYMYHDKTPLYPFGYGMSYTTFEYQKLNISKSRLAAGEELIVSADITNTGKYAGAEIVQLYAHVNSSIERPLKQLVGFARVELEPGETKTVTMPLKHEQLSYFNEQTNTFDVEEGSVDIYVAASSADVRLTGKINTEAATVKTTYKSAPTGIQDVTNNLKLQNDRIYNISGYCVGTVEDFERLPKGFYIVGNKKVIKQ</sequence>
<dbReference type="CDD" id="cd04084">
    <property type="entry name" value="CBM6_xylanase-like"/>
    <property type="match status" value="1"/>
</dbReference>
<dbReference type="InterPro" id="IPR017853">
    <property type="entry name" value="GH"/>
</dbReference>
<comment type="caution">
    <text evidence="5">The sequence shown here is derived from an EMBL/GenBank/DDBJ whole genome shotgun (WGS) entry which is preliminary data.</text>
</comment>
<keyword evidence="2" id="KW-0732">Signal</keyword>
<dbReference type="InterPro" id="IPR006584">
    <property type="entry name" value="Cellulose-bd_IV"/>
</dbReference>
<dbReference type="InterPro" id="IPR013783">
    <property type="entry name" value="Ig-like_fold"/>
</dbReference>
<dbReference type="GO" id="GO:0031222">
    <property type="term" value="P:arabinan catabolic process"/>
    <property type="evidence" value="ECO:0007669"/>
    <property type="project" value="TreeGrafter"/>
</dbReference>
<dbReference type="Gene3D" id="2.60.40.10">
    <property type="entry name" value="Immunoglobulins"/>
    <property type="match status" value="1"/>
</dbReference>
<gene>
    <name evidence="5" type="ORF">F3F73_15020</name>
</gene>
<dbReference type="Pfam" id="PF00933">
    <property type="entry name" value="Glyco_hydro_3"/>
    <property type="match status" value="1"/>
</dbReference>
<proteinExistence type="inferred from homology"/>
<dbReference type="PANTHER" id="PTHR42721:SF3">
    <property type="entry name" value="BETA-D-XYLOSIDASE 5-RELATED"/>
    <property type="match status" value="1"/>
</dbReference>
<dbReference type="SUPFAM" id="SSF49785">
    <property type="entry name" value="Galactose-binding domain-like"/>
    <property type="match status" value="1"/>
</dbReference>
<dbReference type="InterPro" id="IPR002772">
    <property type="entry name" value="Glyco_hydro_3_C"/>
</dbReference>
<dbReference type="PANTHER" id="PTHR42721">
    <property type="entry name" value="SUGAR HYDROLASE-RELATED"/>
    <property type="match status" value="1"/>
</dbReference>
<evidence type="ECO:0000256" key="1">
    <source>
        <dbReference type="ARBA" id="ARBA00005336"/>
    </source>
</evidence>
<dbReference type="InterPro" id="IPR008979">
    <property type="entry name" value="Galactose-bd-like_sf"/>
</dbReference>
<dbReference type="Gene3D" id="3.40.50.1700">
    <property type="entry name" value="Glycoside hydrolase family 3 C-terminal domain"/>
    <property type="match status" value="1"/>
</dbReference>
<dbReference type="SUPFAM" id="SSF51445">
    <property type="entry name" value="(Trans)glycosidases"/>
    <property type="match status" value="1"/>
</dbReference>
<dbReference type="SMART" id="SM00606">
    <property type="entry name" value="CBD_IV"/>
    <property type="match status" value="1"/>
</dbReference>
<protein>
    <submittedName>
        <fullName evidence="5">Carbohydrate-binding protein</fullName>
    </submittedName>
</protein>
<dbReference type="InterPro" id="IPR001764">
    <property type="entry name" value="Glyco_hydro_3_N"/>
</dbReference>
<dbReference type="PROSITE" id="PS51175">
    <property type="entry name" value="CBM6"/>
    <property type="match status" value="1"/>
</dbReference>
<reference evidence="5 6" key="1">
    <citation type="journal article" date="2019" name="Nat. Med.">
        <title>A library of human gut bacterial isolates paired with longitudinal multiomics data enables mechanistic microbiome research.</title>
        <authorList>
            <person name="Poyet M."/>
            <person name="Groussin M."/>
            <person name="Gibbons S.M."/>
            <person name="Avila-Pacheco J."/>
            <person name="Jiang X."/>
            <person name="Kearney S.M."/>
            <person name="Perrotta A.R."/>
            <person name="Berdy B."/>
            <person name="Zhao S."/>
            <person name="Lieberman T.D."/>
            <person name="Swanson P.K."/>
            <person name="Smith M."/>
            <person name="Roesemann S."/>
            <person name="Alexander J.E."/>
            <person name="Rich S.A."/>
            <person name="Livny J."/>
            <person name="Vlamakis H."/>
            <person name="Clish C."/>
            <person name="Bullock K."/>
            <person name="Deik A."/>
            <person name="Scott J."/>
            <person name="Pierce K.A."/>
            <person name="Xavier R.J."/>
            <person name="Alm E.J."/>
        </authorList>
    </citation>
    <scope>NUCLEOTIDE SEQUENCE [LARGE SCALE GENOMIC DNA]</scope>
    <source>
        <strain evidence="5 6">BIOML-A10</strain>
    </source>
</reference>
<dbReference type="InterPro" id="IPR036962">
    <property type="entry name" value="Glyco_hydro_3_N_sf"/>
</dbReference>
<dbReference type="InterPro" id="IPR005084">
    <property type="entry name" value="CBM6"/>
</dbReference>
<dbReference type="GO" id="GO:0030246">
    <property type="term" value="F:carbohydrate binding"/>
    <property type="evidence" value="ECO:0007669"/>
    <property type="project" value="InterPro"/>
</dbReference>
<dbReference type="GO" id="GO:0008422">
    <property type="term" value="F:beta-glucosidase activity"/>
    <property type="evidence" value="ECO:0007669"/>
    <property type="project" value="UniProtKB-ARBA"/>
</dbReference>
<dbReference type="GO" id="GO:0046556">
    <property type="term" value="F:alpha-L-arabinofuranosidase activity"/>
    <property type="evidence" value="ECO:0007669"/>
    <property type="project" value="TreeGrafter"/>
</dbReference>
<dbReference type="AlphaFoldDB" id="A0A7J4XGL8"/>
<evidence type="ECO:0000313" key="6">
    <source>
        <dbReference type="Proteomes" id="UP000422221"/>
    </source>
</evidence>
<feature type="domain" description="CBM6" evidence="4">
    <location>
        <begin position="439"/>
        <end position="573"/>
    </location>
</feature>